<dbReference type="SUPFAM" id="SSF53056">
    <property type="entry name" value="beta-carbonic anhydrase, cab"/>
    <property type="match status" value="1"/>
</dbReference>
<evidence type="ECO:0000313" key="7">
    <source>
        <dbReference type="Proteomes" id="UP000323067"/>
    </source>
</evidence>
<dbReference type="PANTHER" id="PTHR43175:SF3">
    <property type="entry name" value="CARBON DISULFIDE HYDROLASE"/>
    <property type="match status" value="1"/>
</dbReference>
<keyword evidence="3 4" id="KW-0862">Zinc</keyword>
<dbReference type="Proteomes" id="UP000323067">
    <property type="component" value="Chromosome vii"/>
</dbReference>
<gene>
    <name evidence="6" type="ORF">A9K55_009111</name>
</gene>
<dbReference type="EC" id="4.2.1.1" evidence="5"/>
<comment type="catalytic activity">
    <reaction evidence="5">
        <text>hydrogencarbonate + H(+) = CO2 + H2O</text>
        <dbReference type="Rhea" id="RHEA:10748"/>
        <dbReference type="ChEBI" id="CHEBI:15377"/>
        <dbReference type="ChEBI" id="CHEBI:15378"/>
        <dbReference type="ChEBI" id="CHEBI:16526"/>
        <dbReference type="ChEBI" id="CHEBI:17544"/>
        <dbReference type="EC" id="4.2.1.1"/>
    </reaction>
</comment>
<sequence>MSVAAEFEAANKQYAAQFTKGDLPLPPGRKVTIVTCMDARIDPARALGLSEGDAHVIRNAGGRASEALRSVVISQQLLGTREIVLIHHTDCGMLTFTDDGLRNKLRTELKENADHVSFLPFADLRQSVVDDVALLQKSGLVLDVPVTGYIYDVKTGTIDKV</sequence>
<name>A0A2H4SJA7_CORMI</name>
<evidence type="ECO:0000256" key="1">
    <source>
        <dbReference type="ARBA" id="ARBA00006217"/>
    </source>
</evidence>
<dbReference type="CDD" id="cd03379">
    <property type="entry name" value="beta_CA_cladeD"/>
    <property type="match status" value="1"/>
</dbReference>
<dbReference type="Pfam" id="PF00484">
    <property type="entry name" value="Pro_CA"/>
    <property type="match status" value="1"/>
</dbReference>
<dbReference type="InterPro" id="IPR001765">
    <property type="entry name" value="Carbonic_anhydrase"/>
</dbReference>
<reference evidence="6 7" key="1">
    <citation type="journal article" date="2017" name="BMC Genomics">
        <title>Chromosome level assembly and secondary metabolite potential of the parasitic fungus Cordyceps militaris.</title>
        <authorList>
            <person name="Kramer G.J."/>
            <person name="Nodwell J.R."/>
        </authorList>
    </citation>
    <scope>NUCLEOTIDE SEQUENCE [LARGE SCALE GENOMIC DNA]</scope>
    <source>
        <strain evidence="6 7">ATCC 34164</strain>
    </source>
</reference>
<protein>
    <recommendedName>
        <fullName evidence="5">Carbonic anhydrase</fullName>
        <ecNumber evidence="5">4.2.1.1</ecNumber>
    </recommendedName>
    <alternativeName>
        <fullName evidence="5">Carbonate dehydratase</fullName>
    </alternativeName>
</protein>
<evidence type="ECO:0000256" key="3">
    <source>
        <dbReference type="ARBA" id="ARBA00022833"/>
    </source>
</evidence>
<dbReference type="InterPro" id="IPR036874">
    <property type="entry name" value="Carbonic_anhydrase_sf"/>
</dbReference>
<dbReference type="VEuPathDB" id="FungiDB:A9K55_009111"/>
<feature type="binding site" evidence="4">
    <location>
        <position position="38"/>
    </location>
    <ligand>
        <name>Zn(2+)</name>
        <dbReference type="ChEBI" id="CHEBI:29105"/>
    </ligand>
</feature>
<dbReference type="PANTHER" id="PTHR43175">
    <property type="entry name" value="CARBONIC ANHYDRASE"/>
    <property type="match status" value="1"/>
</dbReference>
<dbReference type="GO" id="GO:0008270">
    <property type="term" value="F:zinc ion binding"/>
    <property type="evidence" value="ECO:0007669"/>
    <property type="project" value="UniProtKB-UniRule"/>
</dbReference>
<accession>A0A2H4SJA7</accession>
<comment type="similarity">
    <text evidence="1 5">Belongs to the beta-class carbonic anhydrase family.</text>
</comment>
<dbReference type="SMART" id="SM00947">
    <property type="entry name" value="Pro_CA"/>
    <property type="match status" value="1"/>
</dbReference>
<organism evidence="6 7">
    <name type="scientific">Cordyceps militaris</name>
    <name type="common">Caterpillar fungus</name>
    <name type="synonym">Clavaria militaris</name>
    <dbReference type="NCBI Taxonomy" id="73501"/>
    <lineage>
        <taxon>Eukaryota</taxon>
        <taxon>Fungi</taxon>
        <taxon>Dikarya</taxon>
        <taxon>Ascomycota</taxon>
        <taxon>Pezizomycotina</taxon>
        <taxon>Sordariomycetes</taxon>
        <taxon>Hypocreomycetidae</taxon>
        <taxon>Hypocreales</taxon>
        <taxon>Cordycipitaceae</taxon>
        <taxon>Cordyceps</taxon>
    </lineage>
</organism>
<comment type="function">
    <text evidence="5">Reversible hydration of carbon dioxide.</text>
</comment>
<evidence type="ECO:0000256" key="2">
    <source>
        <dbReference type="ARBA" id="ARBA00022723"/>
    </source>
</evidence>
<feature type="binding site" evidence="4">
    <location>
        <position position="36"/>
    </location>
    <ligand>
        <name>Zn(2+)</name>
        <dbReference type="ChEBI" id="CHEBI:29105"/>
    </ligand>
</feature>
<feature type="binding site" evidence="4">
    <location>
        <position position="91"/>
    </location>
    <ligand>
        <name>Zn(2+)</name>
        <dbReference type="ChEBI" id="CHEBI:29105"/>
    </ligand>
</feature>
<comment type="cofactor">
    <cofactor evidence="4">
        <name>Zn(2+)</name>
        <dbReference type="ChEBI" id="CHEBI:29105"/>
    </cofactor>
    <text evidence="4">Binds 1 zinc ion per subunit.</text>
</comment>
<evidence type="ECO:0000256" key="4">
    <source>
        <dbReference type="PIRSR" id="PIRSR601765-1"/>
    </source>
</evidence>
<keyword evidence="5" id="KW-0456">Lyase</keyword>
<dbReference type="AlphaFoldDB" id="A0A2H4SJA7"/>
<dbReference type="VEuPathDB" id="FungiDB:CCM_08864"/>
<proteinExistence type="inferred from homology"/>
<evidence type="ECO:0000256" key="5">
    <source>
        <dbReference type="RuleBase" id="RU003956"/>
    </source>
</evidence>
<feature type="binding site" evidence="4">
    <location>
        <position position="88"/>
    </location>
    <ligand>
        <name>Zn(2+)</name>
        <dbReference type="ChEBI" id="CHEBI:29105"/>
    </ligand>
</feature>
<dbReference type="EMBL" id="CP023324">
    <property type="protein sequence ID" value="ATY63196.1"/>
    <property type="molecule type" value="Genomic_DNA"/>
</dbReference>
<dbReference type="Gene3D" id="3.40.1050.10">
    <property type="entry name" value="Carbonic anhydrase"/>
    <property type="match status" value="1"/>
</dbReference>
<dbReference type="OrthoDB" id="10248475at2759"/>
<evidence type="ECO:0000313" key="6">
    <source>
        <dbReference type="EMBL" id="ATY63196.1"/>
    </source>
</evidence>
<keyword evidence="2 4" id="KW-0479">Metal-binding</keyword>
<dbReference type="GO" id="GO:0004089">
    <property type="term" value="F:carbonate dehydratase activity"/>
    <property type="evidence" value="ECO:0007669"/>
    <property type="project" value="UniProtKB-UniRule"/>
</dbReference>